<evidence type="ECO:0000313" key="2">
    <source>
        <dbReference type="EMBL" id="KAK7100089.1"/>
    </source>
</evidence>
<organism evidence="2 3">
    <name type="scientific">Littorina saxatilis</name>
    <dbReference type="NCBI Taxonomy" id="31220"/>
    <lineage>
        <taxon>Eukaryota</taxon>
        <taxon>Metazoa</taxon>
        <taxon>Spiralia</taxon>
        <taxon>Lophotrochozoa</taxon>
        <taxon>Mollusca</taxon>
        <taxon>Gastropoda</taxon>
        <taxon>Caenogastropoda</taxon>
        <taxon>Littorinimorpha</taxon>
        <taxon>Littorinoidea</taxon>
        <taxon>Littorinidae</taxon>
        <taxon>Littorina</taxon>
    </lineage>
</organism>
<accession>A0AAN9B8W2</accession>
<dbReference type="AlphaFoldDB" id="A0AAN9B8W2"/>
<keyword evidence="3" id="KW-1185">Reference proteome</keyword>
<evidence type="ECO:0000256" key="1">
    <source>
        <dbReference type="SAM" id="MobiDB-lite"/>
    </source>
</evidence>
<reference evidence="2 3" key="1">
    <citation type="submission" date="2024-02" db="EMBL/GenBank/DDBJ databases">
        <title>Chromosome-scale genome assembly of the rough periwinkle Littorina saxatilis.</title>
        <authorList>
            <person name="De Jode A."/>
            <person name="Faria R."/>
            <person name="Formenti G."/>
            <person name="Sims Y."/>
            <person name="Smith T.P."/>
            <person name="Tracey A."/>
            <person name="Wood J.M.D."/>
            <person name="Zagrodzka Z.B."/>
            <person name="Johannesson K."/>
            <person name="Butlin R.K."/>
            <person name="Leder E.H."/>
        </authorList>
    </citation>
    <scope>NUCLEOTIDE SEQUENCE [LARGE SCALE GENOMIC DNA]</scope>
    <source>
        <strain evidence="2">Snail1</strain>
        <tissue evidence="2">Muscle</tissue>
    </source>
</reference>
<gene>
    <name evidence="2" type="ORF">V1264_023089</name>
</gene>
<feature type="compositionally biased region" description="Polar residues" evidence="1">
    <location>
        <begin position="77"/>
        <end position="92"/>
    </location>
</feature>
<protein>
    <submittedName>
        <fullName evidence="2">Uncharacterized protein</fullName>
    </submittedName>
</protein>
<dbReference type="Gene3D" id="3.30.830.10">
    <property type="entry name" value="Metalloenzyme, LuxS/M16 peptidase-like"/>
    <property type="match status" value="1"/>
</dbReference>
<comment type="caution">
    <text evidence="2">The sequence shown here is derived from an EMBL/GenBank/DDBJ whole genome shotgun (WGS) entry which is preliminary data.</text>
</comment>
<feature type="compositionally biased region" description="Acidic residues" evidence="1">
    <location>
        <begin position="114"/>
        <end position="123"/>
    </location>
</feature>
<proteinExistence type="predicted"/>
<evidence type="ECO:0000313" key="3">
    <source>
        <dbReference type="Proteomes" id="UP001374579"/>
    </source>
</evidence>
<name>A0AAN9B8W2_9CAEN</name>
<dbReference type="Proteomes" id="UP001374579">
    <property type="component" value="Unassembled WGS sequence"/>
</dbReference>
<dbReference type="EMBL" id="JBAMIC010000011">
    <property type="protein sequence ID" value="KAK7100089.1"/>
    <property type="molecule type" value="Genomic_DNA"/>
</dbReference>
<sequence length="153" mass="16754">MSLSALRGGSRLWRSCKRPLLQGSLCNQQRRGGRMSHILKSPYDKKDYREITLRNGLTVLLVSDMDQTSLFPLPLEKNSQPTSSQTTLAADNSDTDTTDGTDGTSGSEEPMSGTEEDSDEECVEQVPGLLTSPARLHAKHTEKKVGVFVVLCL</sequence>
<feature type="region of interest" description="Disordered" evidence="1">
    <location>
        <begin position="72"/>
        <end position="124"/>
    </location>
</feature>